<sequence>MNLLSEVYPQKEMVPMMYKVLRLGDNRISIQNGVDGGVDNDDENPYMLSTLAPRLWPFMRHSISSVRYIQQCELWRPEEWTFTIFRMVKSINGKVENNTCFGEDIGDLLNMDCVDFIIFMQHNSGFEADFEENSELLNGSTANGWETN</sequence>
<dbReference type="Proteomes" id="UP001341840">
    <property type="component" value="Unassembled WGS sequence"/>
</dbReference>
<keyword evidence="2" id="KW-1185">Reference proteome</keyword>
<evidence type="ECO:0000313" key="2">
    <source>
        <dbReference type="Proteomes" id="UP001341840"/>
    </source>
</evidence>
<evidence type="ECO:0000313" key="1">
    <source>
        <dbReference type="EMBL" id="MED6138611.1"/>
    </source>
</evidence>
<organism evidence="1 2">
    <name type="scientific">Stylosanthes scabra</name>
    <dbReference type="NCBI Taxonomy" id="79078"/>
    <lineage>
        <taxon>Eukaryota</taxon>
        <taxon>Viridiplantae</taxon>
        <taxon>Streptophyta</taxon>
        <taxon>Embryophyta</taxon>
        <taxon>Tracheophyta</taxon>
        <taxon>Spermatophyta</taxon>
        <taxon>Magnoliopsida</taxon>
        <taxon>eudicotyledons</taxon>
        <taxon>Gunneridae</taxon>
        <taxon>Pentapetalae</taxon>
        <taxon>rosids</taxon>
        <taxon>fabids</taxon>
        <taxon>Fabales</taxon>
        <taxon>Fabaceae</taxon>
        <taxon>Papilionoideae</taxon>
        <taxon>50 kb inversion clade</taxon>
        <taxon>dalbergioids sensu lato</taxon>
        <taxon>Dalbergieae</taxon>
        <taxon>Pterocarpus clade</taxon>
        <taxon>Stylosanthes</taxon>
    </lineage>
</organism>
<reference evidence="1 2" key="1">
    <citation type="journal article" date="2023" name="Plants (Basel)">
        <title>Bridging the Gap: Combining Genomics and Transcriptomics Approaches to Understand Stylosanthes scabra, an Orphan Legume from the Brazilian Caatinga.</title>
        <authorList>
            <person name="Ferreira-Neto J.R.C."/>
            <person name="da Silva M.D."/>
            <person name="Binneck E."/>
            <person name="de Melo N.F."/>
            <person name="da Silva R.H."/>
            <person name="de Melo A.L.T.M."/>
            <person name="Pandolfi V."/>
            <person name="Bustamante F.O."/>
            <person name="Brasileiro-Vidal A.C."/>
            <person name="Benko-Iseppon A.M."/>
        </authorList>
    </citation>
    <scope>NUCLEOTIDE SEQUENCE [LARGE SCALE GENOMIC DNA]</scope>
    <source>
        <tissue evidence="1">Leaves</tissue>
    </source>
</reference>
<proteinExistence type="predicted"/>
<comment type="caution">
    <text evidence="1">The sequence shown here is derived from an EMBL/GenBank/DDBJ whole genome shotgun (WGS) entry which is preliminary data.</text>
</comment>
<dbReference type="EMBL" id="JASCZI010061395">
    <property type="protein sequence ID" value="MED6138611.1"/>
    <property type="molecule type" value="Genomic_DNA"/>
</dbReference>
<gene>
    <name evidence="1" type="primary">BTAF1_1</name>
    <name evidence="1" type="ORF">PIB30_075903</name>
</gene>
<accession>A0ABU6SRD5</accession>
<name>A0ABU6SRD5_9FABA</name>
<protein>
    <submittedName>
        <fullName evidence="1">Btaf1 RNA polymerase II, B-TFIID transcription factor-associated, 170kDa</fullName>
    </submittedName>
</protein>